<dbReference type="InterPro" id="IPR011990">
    <property type="entry name" value="TPR-like_helical_dom_sf"/>
</dbReference>
<proteinExistence type="inferred from homology"/>
<dbReference type="Gene3D" id="1.25.40.10">
    <property type="entry name" value="Tetratricopeptide repeat domain"/>
    <property type="match status" value="3"/>
</dbReference>
<evidence type="ECO:0000256" key="1">
    <source>
        <dbReference type="ARBA" id="ARBA00007626"/>
    </source>
</evidence>
<feature type="repeat" description="PPR" evidence="3">
    <location>
        <begin position="254"/>
        <end position="288"/>
    </location>
</feature>
<feature type="repeat" description="PPR" evidence="3">
    <location>
        <begin position="289"/>
        <end position="323"/>
    </location>
</feature>
<dbReference type="NCBIfam" id="TIGR00756">
    <property type="entry name" value="PPR"/>
    <property type="match status" value="7"/>
</dbReference>
<protein>
    <recommendedName>
        <fullName evidence="6">Pentacotripeptide-repeat region of PRORP domain-containing protein</fullName>
    </recommendedName>
</protein>
<reference evidence="4 5" key="1">
    <citation type="submission" date="2020-05" db="EMBL/GenBank/DDBJ databases">
        <title>Vigna angularis (adzuki bean) Var. LongXiaoDou No. 4 denovo assembly.</title>
        <authorList>
            <person name="Xiang H."/>
        </authorList>
    </citation>
    <scope>NUCLEOTIDE SEQUENCE [LARGE SCALE GENOMIC DNA]</scope>
    <source>
        <tissue evidence="4">Leaf</tissue>
    </source>
</reference>
<dbReference type="EMBL" id="JABFOF010000002">
    <property type="protein sequence ID" value="KAG2404510.1"/>
    <property type="molecule type" value="Genomic_DNA"/>
</dbReference>
<gene>
    <name evidence="4" type="ORF">HKW66_Vig0114320</name>
</gene>
<comment type="similarity">
    <text evidence="1">Belongs to the PPR family. P subfamily.</text>
</comment>
<dbReference type="AlphaFoldDB" id="A0A8T0KW10"/>
<dbReference type="Pfam" id="PF12854">
    <property type="entry name" value="PPR_1"/>
    <property type="match status" value="2"/>
</dbReference>
<comment type="caution">
    <text evidence="4">The sequence shown here is derived from an EMBL/GenBank/DDBJ whole genome shotgun (WGS) entry which is preliminary data.</text>
</comment>
<dbReference type="InterPro" id="IPR050872">
    <property type="entry name" value="PPR_P_subfamily"/>
</dbReference>
<feature type="repeat" description="PPR" evidence="3">
    <location>
        <begin position="504"/>
        <end position="538"/>
    </location>
</feature>
<sequence length="659" mass="73322">MEVVGTRFGDRQSSLLDEFERLSFEAHAAQLSRVMLGRSLSEPKLQKSHPRLISAAPIPLVNQVLMQAPRHRGGGGGSGFHKVLKKLLKPFIGRKREGRKQASVDKDLLGLPYAECKVLHCSSRSSQLNAQKWKAAYAYDIATKINISTRSIRARKISLSLSATYPSPITHTTINDLNFEDRATRFRIKGLVHRITTLSSSNNKIQMLQILEKDPEFQTISDFNLLLMALVIAQELDICLSLFAKLPSFQLVPDCCTHSIMIRCHCEKNDMDEAKRALDTALEKGFRPDAATFTVLISSLCKRGRVNKAREAFEAMGRKGYKAGVQAKNCLLKGLSYVGKVDEALEMLMGMKGTSLEPDIYSFTAVMDGLCKVGRSGEAMELLDEVVGMGLEPSVVMFNTLIQGYSREGRPVEGAAVLELMKEHECIPDCVSYNTVLHGLLKWNEVLAALGVYKKMVGLGLEVDVRLMGTLVRRLCKRSRRKNSLLQDAYDVFEKMKERGPVVDQRTFEVMIQALCVGKRFDHAFATVNEMVELGYSPEAITFDKVILGLCAGGRVDDAVSTLVLLHASGGIPSKISYDVLIKELNEEGRLFCACNLFGSALKLGVFPTREPRLNVIGWEELQVTRATEFVNGTKAGKSCYEYWRAKLQVKFNSSVKMQ</sequence>
<keyword evidence="2" id="KW-0677">Repeat</keyword>
<feature type="repeat" description="PPR" evidence="3">
    <location>
        <begin position="394"/>
        <end position="428"/>
    </location>
</feature>
<evidence type="ECO:0000313" key="5">
    <source>
        <dbReference type="Proteomes" id="UP000743370"/>
    </source>
</evidence>
<organism evidence="4 5">
    <name type="scientific">Phaseolus angularis</name>
    <name type="common">Azuki bean</name>
    <name type="synonym">Vigna angularis</name>
    <dbReference type="NCBI Taxonomy" id="3914"/>
    <lineage>
        <taxon>Eukaryota</taxon>
        <taxon>Viridiplantae</taxon>
        <taxon>Streptophyta</taxon>
        <taxon>Embryophyta</taxon>
        <taxon>Tracheophyta</taxon>
        <taxon>Spermatophyta</taxon>
        <taxon>Magnoliopsida</taxon>
        <taxon>eudicotyledons</taxon>
        <taxon>Gunneridae</taxon>
        <taxon>Pentapetalae</taxon>
        <taxon>rosids</taxon>
        <taxon>fabids</taxon>
        <taxon>Fabales</taxon>
        <taxon>Fabaceae</taxon>
        <taxon>Papilionoideae</taxon>
        <taxon>50 kb inversion clade</taxon>
        <taxon>NPAAA clade</taxon>
        <taxon>indigoferoid/millettioid clade</taxon>
        <taxon>Phaseoleae</taxon>
        <taxon>Vigna</taxon>
    </lineage>
</organism>
<feature type="repeat" description="PPR" evidence="3">
    <location>
        <begin position="429"/>
        <end position="463"/>
    </location>
</feature>
<accession>A0A8T0KW10</accession>
<dbReference type="InterPro" id="IPR002885">
    <property type="entry name" value="PPR_rpt"/>
</dbReference>
<evidence type="ECO:0000256" key="3">
    <source>
        <dbReference type="PROSITE-ProRule" id="PRU00708"/>
    </source>
</evidence>
<evidence type="ECO:0000313" key="4">
    <source>
        <dbReference type="EMBL" id="KAG2404510.1"/>
    </source>
</evidence>
<dbReference type="PROSITE" id="PS51375">
    <property type="entry name" value="PPR"/>
    <property type="match status" value="7"/>
</dbReference>
<dbReference type="PANTHER" id="PTHR46128:SF302">
    <property type="entry name" value="PENTACOTRIPEPTIDE-REPEAT REGION OF PRORP DOMAIN-CONTAINING PROTEIN"/>
    <property type="match status" value="1"/>
</dbReference>
<evidence type="ECO:0000256" key="2">
    <source>
        <dbReference type="ARBA" id="ARBA00022737"/>
    </source>
</evidence>
<dbReference type="Proteomes" id="UP000743370">
    <property type="component" value="Unassembled WGS sequence"/>
</dbReference>
<name>A0A8T0KW10_PHAAN</name>
<feature type="repeat" description="PPR" evidence="3">
    <location>
        <begin position="359"/>
        <end position="393"/>
    </location>
</feature>
<evidence type="ECO:0008006" key="6">
    <source>
        <dbReference type="Google" id="ProtNLM"/>
    </source>
</evidence>
<feature type="repeat" description="PPR" evidence="3">
    <location>
        <begin position="324"/>
        <end position="358"/>
    </location>
</feature>
<dbReference type="PANTHER" id="PTHR46128">
    <property type="entry name" value="MITOCHONDRIAL GROUP I INTRON SPLICING FACTOR CCM1"/>
    <property type="match status" value="1"/>
</dbReference>
<dbReference type="Pfam" id="PF13041">
    <property type="entry name" value="PPR_2"/>
    <property type="match status" value="2"/>
</dbReference>
<dbReference type="Pfam" id="PF01535">
    <property type="entry name" value="PPR"/>
    <property type="match status" value="2"/>
</dbReference>